<feature type="coiled-coil region" evidence="1">
    <location>
        <begin position="645"/>
        <end position="672"/>
    </location>
</feature>
<feature type="region of interest" description="Disordered" evidence="2">
    <location>
        <begin position="1239"/>
        <end position="1258"/>
    </location>
</feature>
<feature type="compositionally biased region" description="Basic and acidic residues" evidence="2">
    <location>
        <begin position="1142"/>
        <end position="1155"/>
    </location>
</feature>
<feature type="compositionally biased region" description="Basic and acidic residues" evidence="2">
    <location>
        <begin position="172"/>
        <end position="190"/>
    </location>
</feature>
<feature type="compositionally biased region" description="Acidic residues" evidence="2">
    <location>
        <begin position="158"/>
        <end position="170"/>
    </location>
</feature>
<name>A0AAD7RWT2_9TELE</name>
<gene>
    <name evidence="3" type="ORF">AAFF_G00104060</name>
</gene>
<keyword evidence="4" id="KW-1185">Reference proteome</keyword>
<dbReference type="InterPro" id="IPR052655">
    <property type="entry name" value="AKNA_Centrosome-Trans_reg"/>
</dbReference>
<feature type="region of interest" description="Disordered" evidence="2">
    <location>
        <begin position="875"/>
        <end position="917"/>
    </location>
</feature>
<evidence type="ECO:0000313" key="3">
    <source>
        <dbReference type="EMBL" id="KAJ8390471.1"/>
    </source>
</evidence>
<protein>
    <recommendedName>
        <fullName evidence="5">Protein AKNAD1</fullName>
    </recommendedName>
</protein>
<feature type="region of interest" description="Disordered" evidence="2">
    <location>
        <begin position="566"/>
        <end position="608"/>
    </location>
</feature>
<proteinExistence type="predicted"/>
<feature type="compositionally biased region" description="Low complexity" evidence="2">
    <location>
        <begin position="720"/>
        <end position="730"/>
    </location>
</feature>
<feature type="region of interest" description="Disordered" evidence="2">
    <location>
        <begin position="1263"/>
        <end position="1296"/>
    </location>
</feature>
<evidence type="ECO:0000256" key="1">
    <source>
        <dbReference type="SAM" id="Coils"/>
    </source>
</evidence>
<comment type="caution">
    <text evidence="3">The sequence shown here is derived from an EMBL/GenBank/DDBJ whole genome shotgun (WGS) entry which is preliminary data.</text>
</comment>
<evidence type="ECO:0000313" key="4">
    <source>
        <dbReference type="Proteomes" id="UP001221898"/>
    </source>
</evidence>
<dbReference type="EMBL" id="JAINUG010000169">
    <property type="protein sequence ID" value="KAJ8390471.1"/>
    <property type="molecule type" value="Genomic_DNA"/>
</dbReference>
<evidence type="ECO:0000256" key="2">
    <source>
        <dbReference type="SAM" id="MobiDB-lite"/>
    </source>
</evidence>
<feature type="compositionally biased region" description="Polar residues" evidence="2">
    <location>
        <begin position="114"/>
        <end position="126"/>
    </location>
</feature>
<feature type="compositionally biased region" description="Polar residues" evidence="2">
    <location>
        <begin position="902"/>
        <end position="917"/>
    </location>
</feature>
<feature type="region of interest" description="Disordered" evidence="2">
    <location>
        <begin position="1333"/>
        <end position="1366"/>
    </location>
</feature>
<feature type="region of interest" description="Disordered" evidence="2">
    <location>
        <begin position="1114"/>
        <end position="1217"/>
    </location>
</feature>
<evidence type="ECO:0008006" key="5">
    <source>
        <dbReference type="Google" id="ProtNLM"/>
    </source>
</evidence>
<feature type="compositionally biased region" description="Basic residues" evidence="2">
    <location>
        <begin position="1333"/>
        <end position="1342"/>
    </location>
</feature>
<feature type="compositionally biased region" description="Basic and acidic residues" evidence="2">
    <location>
        <begin position="360"/>
        <end position="370"/>
    </location>
</feature>
<feature type="compositionally biased region" description="Polar residues" evidence="2">
    <location>
        <begin position="1174"/>
        <end position="1192"/>
    </location>
</feature>
<feature type="region of interest" description="Disordered" evidence="2">
    <location>
        <begin position="712"/>
        <end position="793"/>
    </location>
</feature>
<feature type="compositionally biased region" description="Polar residues" evidence="2">
    <location>
        <begin position="1265"/>
        <end position="1281"/>
    </location>
</feature>
<dbReference type="PANTHER" id="PTHR21510:SF16">
    <property type="entry name" value="PROTEIN AKNAD1"/>
    <property type="match status" value="1"/>
</dbReference>
<organism evidence="3 4">
    <name type="scientific">Aldrovandia affinis</name>
    <dbReference type="NCBI Taxonomy" id="143900"/>
    <lineage>
        <taxon>Eukaryota</taxon>
        <taxon>Metazoa</taxon>
        <taxon>Chordata</taxon>
        <taxon>Craniata</taxon>
        <taxon>Vertebrata</taxon>
        <taxon>Euteleostomi</taxon>
        <taxon>Actinopterygii</taxon>
        <taxon>Neopterygii</taxon>
        <taxon>Teleostei</taxon>
        <taxon>Notacanthiformes</taxon>
        <taxon>Halosauridae</taxon>
        <taxon>Aldrovandia</taxon>
    </lineage>
</organism>
<feature type="compositionally biased region" description="Polar residues" evidence="2">
    <location>
        <begin position="772"/>
        <end position="791"/>
    </location>
</feature>
<keyword evidence="1" id="KW-0175">Coiled coil</keyword>
<feature type="region of interest" description="Disordered" evidence="2">
    <location>
        <begin position="82"/>
        <end position="284"/>
    </location>
</feature>
<feature type="compositionally biased region" description="Basic residues" evidence="2">
    <location>
        <begin position="567"/>
        <end position="576"/>
    </location>
</feature>
<reference evidence="3" key="1">
    <citation type="journal article" date="2023" name="Science">
        <title>Genome structures resolve the early diversification of teleost fishes.</title>
        <authorList>
            <person name="Parey E."/>
            <person name="Louis A."/>
            <person name="Montfort J."/>
            <person name="Bouchez O."/>
            <person name="Roques C."/>
            <person name="Iampietro C."/>
            <person name="Lluch J."/>
            <person name="Castinel A."/>
            <person name="Donnadieu C."/>
            <person name="Desvignes T."/>
            <person name="Floi Bucao C."/>
            <person name="Jouanno E."/>
            <person name="Wen M."/>
            <person name="Mejri S."/>
            <person name="Dirks R."/>
            <person name="Jansen H."/>
            <person name="Henkel C."/>
            <person name="Chen W.J."/>
            <person name="Zahm M."/>
            <person name="Cabau C."/>
            <person name="Klopp C."/>
            <person name="Thompson A.W."/>
            <person name="Robinson-Rechavi M."/>
            <person name="Braasch I."/>
            <person name="Lecointre G."/>
            <person name="Bobe J."/>
            <person name="Postlethwait J.H."/>
            <person name="Berthelot C."/>
            <person name="Roest Crollius H."/>
            <person name="Guiguen Y."/>
        </authorList>
    </citation>
    <scope>NUCLEOTIDE SEQUENCE</scope>
    <source>
        <strain evidence="3">NC1722</strain>
    </source>
</reference>
<feature type="region of interest" description="Disordered" evidence="2">
    <location>
        <begin position="1067"/>
        <end position="1088"/>
    </location>
</feature>
<feature type="compositionally biased region" description="Polar residues" evidence="2">
    <location>
        <begin position="1115"/>
        <end position="1124"/>
    </location>
</feature>
<accession>A0AAD7RWT2</accession>
<feature type="compositionally biased region" description="Polar residues" evidence="2">
    <location>
        <begin position="7"/>
        <end position="16"/>
    </location>
</feature>
<feature type="compositionally biased region" description="Polar residues" evidence="2">
    <location>
        <begin position="372"/>
        <end position="383"/>
    </location>
</feature>
<feature type="region of interest" description="Disordered" evidence="2">
    <location>
        <begin position="330"/>
        <end position="398"/>
    </location>
</feature>
<feature type="region of interest" description="Disordered" evidence="2">
    <location>
        <begin position="959"/>
        <end position="1004"/>
    </location>
</feature>
<feature type="compositionally biased region" description="Polar residues" evidence="2">
    <location>
        <begin position="203"/>
        <end position="213"/>
    </location>
</feature>
<feature type="compositionally biased region" description="Polar residues" evidence="2">
    <location>
        <begin position="82"/>
        <end position="95"/>
    </location>
</feature>
<feature type="region of interest" description="Disordered" evidence="2">
    <location>
        <begin position="1"/>
        <end position="49"/>
    </location>
</feature>
<sequence length="1366" mass="148905">MDKLGHSTGQSGTGEATVTGDPWNGSEVMSEAEGEDSEERSEDLDRPSSVLWERVIRQSVFVDLSDDESLHFSDQHGAFNIRLSQDSAPETTFHFSENLDESDSCEDTQDEDSVSGSSLLDNSYRNQGGGAQSSEVRVPAQRPNTVEVPSEHGHEEAGDTSEEDQEDLPYDGDLRSHIHDYDAIGQSEREVDSEDEPLAMPSAVNSGSINQDAVDNRSLALTGGGEVDETRGRSVRGVQSTDLRIVGAEGDGRGPGVEGRTMPGEAAAGQGQPNSEAPRPNIRELLLQHFTQDELLNSSLYIEAETMPEISVADSMDETILSKVSCSLKRGRDTSVGLGDDSDRSQESKPMTSEGEDTQDAEKSQGKEDVTPTGSDITVSPSEESVECGRPSRRALMDDGGQIQSSLLGRTRSCNELKYGQGKVHYPHPDFSKVAPKVKIPKATAVTPVCHPPGILRAQSSPSMLGKSAASCKATVDLISKVLEDSIQPTETPYVFSDQPKQQEDPPKSTELVQHLEAEYDKLLTKYAEAENLIDQMRLGTIVQGPADLLQLQVLGNCVDQLGLPPRHAHSTHRGKVPPLRYPEDPDHSLLDSPPAQTDQRQSSEGEKMTTELMEIISQFMQKVKEFTDCLNLKSIGINEQQMVFKSLTDAQDQLERNYIAKKEEHRALEMQNYMGLARNTGEFDTERKVEGEIFRIGMRLEDIRELINRNICSQPSPPASSTHAPSLPTDPIFSPLSPPPEETAPCFAQHVQTEEGAAGSPHVPADVCQTHDPTSAQSPPQCSGHTSPSLHHSDVSLERLGFASNEEEEEEEEADPAVGTVSNGILLPSAHAMQPSPQEGTPESLQHCVRTVLLWDCGTASPCSPVPQKQALSAQAQTASQRTVSPETDSGFGSLDLAGQAPSQSQTERSSLYSEQCSTPIITSGSESEASCSAMQTATVRTASSWKQSEAFRQISRAAHRTHGSAGVNPGRTEGESHTSRQPGDCGTDSHLAPPPQTASLPTDWTHRDTAPAEAHSHICSCHNEALSALQLEVAILKQEFEESLFQLPHITKRMEYLASRCKQEKRPKTKPWAHIKAPPSSGLRHSGYRHRKETLMNTDSNLVKVEDWISSDMEPTTDSGDSWRSVRPEHLDTSPQVGEAEDRGLRPCTDGRGRLRNTQPGSTGEDCLLQASCYTPSRTDQDTPDMSSPTGKEDVETTRSKGRPFPTSTKPLQKPLLQVNYGSSYSLPAGFKALEPQSAGHHRGRSPQSDSALLPSNVYFQRPQRTLRASSRPGSTGTHRGSEGPAVVQEEDISRTLDRAIEAARSMKHRTDRMAKSLSADLAKAELQRKLRSLYPRRRRQNTDSLTGDGATSLHQPAKWAELP</sequence>
<feature type="compositionally biased region" description="Acidic residues" evidence="2">
    <location>
        <begin position="30"/>
        <end position="42"/>
    </location>
</feature>
<dbReference type="Proteomes" id="UP001221898">
    <property type="component" value="Unassembled WGS sequence"/>
</dbReference>
<feature type="compositionally biased region" description="Acidic residues" evidence="2">
    <location>
        <begin position="98"/>
        <end position="113"/>
    </location>
</feature>
<dbReference type="PANTHER" id="PTHR21510">
    <property type="entry name" value="AKNA DOMAIN-CONTAINING PROTEIN"/>
    <property type="match status" value="1"/>
</dbReference>